<feature type="domain" description="No apical meristem-associated C-terminal" evidence="3">
    <location>
        <begin position="212"/>
        <end position="352"/>
    </location>
</feature>
<evidence type="ECO:0000259" key="3">
    <source>
        <dbReference type="Pfam" id="PF14303"/>
    </source>
</evidence>
<keyword evidence="5" id="KW-1185">Reference proteome</keyword>
<feature type="region of interest" description="Disordered" evidence="2">
    <location>
        <begin position="89"/>
        <end position="108"/>
    </location>
</feature>
<evidence type="ECO:0000256" key="2">
    <source>
        <dbReference type="SAM" id="MobiDB-lite"/>
    </source>
</evidence>
<feature type="region of interest" description="Disordered" evidence="2">
    <location>
        <begin position="240"/>
        <end position="279"/>
    </location>
</feature>
<dbReference type="EMBL" id="CM029051">
    <property type="protein sequence ID" value="KAG2561449.1"/>
    <property type="molecule type" value="Genomic_DNA"/>
</dbReference>
<dbReference type="Proteomes" id="UP000823388">
    <property type="component" value="Chromosome 8K"/>
</dbReference>
<dbReference type="InterPro" id="IPR029466">
    <property type="entry name" value="NAM-associated_C"/>
</dbReference>
<dbReference type="PANTHER" id="PTHR45125">
    <property type="entry name" value="F21J9.4-RELATED"/>
    <property type="match status" value="1"/>
</dbReference>
<evidence type="ECO:0000256" key="1">
    <source>
        <dbReference type="SAM" id="Coils"/>
    </source>
</evidence>
<dbReference type="AlphaFoldDB" id="A0A8T0PLH1"/>
<accession>A0A8T0PLH1</accession>
<organism evidence="4 5">
    <name type="scientific">Panicum virgatum</name>
    <name type="common">Blackwell switchgrass</name>
    <dbReference type="NCBI Taxonomy" id="38727"/>
    <lineage>
        <taxon>Eukaryota</taxon>
        <taxon>Viridiplantae</taxon>
        <taxon>Streptophyta</taxon>
        <taxon>Embryophyta</taxon>
        <taxon>Tracheophyta</taxon>
        <taxon>Spermatophyta</taxon>
        <taxon>Magnoliopsida</taxon>
        <taxon>Liliopsida</taxon>
        <taxon>Poales</taxon>
        <taxon>Poaceae</taxon>
        <taxon>PACMAD clade</taxon>
        <taxon>Panicoideae</taxon>
        <taxon>Panicodae</taxon>
        <taxon>Paniceae</taxon>
        <taxon>Panicinae</taxon>
        <taxon>Panicum</taxon>
        <taxon>Panicum sect. Hiantes</taxon>
    </lineage>
</organism>
<feature type="compositionally biased region" description="Polar residues" evidence="2">
    <location>
        <begin position="245"/>
        <end position="257"/>
    </location>
</feature>
<dbReference type="Pfam" id="PF14303">
    <property type="entry name" value="NAM-associated"/>
    <property type="match status" value="1"/>
</dbReference>
<reference evidence="4" key="1">
    <citation type="submission" date="2020-05" db="EMBL/GenBank/DDBJ databases">
        <title>WGS assembly of Panicum virgatum.</title>
        <authorList>
            <person name="Lovell J.T."/>
            <person name="Jenkins J."/>
            <person name="Shu S."/>
            <person name="Juenger T.E."/>
            <person name="Schmutz J."/>
        </authorList>
    </citation>
    <scope>NUCLEOTIDE SEQUENCE</scope>
    <source>
        <strain evidence="4">AP13</strain>
    </source>
</reference>
<evidence type="ECO:0000313" key="4">
    <source>
        <dbReference type="EMBL" id="KAG2561449.1"/>
    </source>
</evidence>
<comment type="caution">
    <text evidence="4">The sequence shown here is derived from an EMBL/GenBank/DDBJ whole genome shotgun (WGS) entry which is preliminary data.</text>
</comment>
<sequence>MFRTAFCFGNCESPACTLELLNNYTIASFIKLQCCGSLSNFTWQMLKAGVLVFRFLLHVSCGLQDPRGSNSHYYADLMTKDVDDDLELSMKPDATPSSGGKGASKWGSNYSQEEDIQLCKSWISISNNVIVGTNQSGKTYWERITAHFHNFRGFHSDRTTNSLEHRCGVIIKECMRFQAYYEEVERRHPSGVPYQELILEAQARYAKASQGKSFTFFHCWLEVRHTEKFAKFNKRPSKSKEINLSVGTQQGDGTQSPAKKARPPGQKQSKVKLKRNEGGDEYKDMMGNLMAMKAEEVKLKKERWEKDLMIEQRKLDIEERRLQWEQEQKIMFCDMSNMDEHQKAYMLANRAQFAKAASASVGDTASVGDATSA</sequence>
<gene>
    <name evidence="4" type="ORF">PVAP13_8KG208200</name>
</gene>
<feature type="coiled-coil region" evidence="1">
    <location>
        <begin position="294"/>
        <end position="321"/>
    </location>
</feature>
<dbReference type="OrthoDB" id="686919at2759"/>
<keyword evidence="1" id="KW-0175">Coiled coil</keyword>
<name>A0A8T0PLH1_PANVG</name>
<evidence type="ECO:0000313" key="5">
    <source>
        <dbReference type="Proteomes" id="UP000823388"/>
    </source>
</evidence>
<proteinExistence type="predicted"/>
<dbReference type="PANTHER" id="PTHR45125:SF28">
    <property type="entry name" value="OS02G0603500 PROTEIN"/>
    <property type="match status" value="1"/>
</dbReference>
<protein>
    <recommendedName>
        <fullName evidence="3">No apical meristem-associated C-terminal domain-containing protein</fullName>
    </recommendedName>
</protein>